<proteinExistence type="predicted"/>
<protein>
    <recommendedName>
        <fullName evidence="3">DYW domain-containing protein</fullName>
    </recommendedName>
</protein>
<dbReference type="InterPro" id="IPR002885">
    <property type="entry name" value="PPR_rpt"/>
</dbReference>
<evidence type="ECO:0000313" key="5">
    <source>
        <dbReference type="Proteomes" id="UP000230069"/>
    </source>
</evidence>
<keyword evidence="1" id="KW-0677">Repeat</keyword>
<dbReference type="InterPro" id="IPR046848">
    <property type="entry name" value="E_motif"/>
</dbReference>
<dbReference type="EMBL" id="KZ305036">
    <property type="protein sequence ID" value="PIA43497.1"/>
    <property type="molecule type" value="Genomic_DNA"/>
</dbReference>
<organism evidence="4 5">
    <name type="scientific">Aquilegia coerulea</name>
    <name type="common">Rocky mountain columbine</name>
    <dbReference type="NCBI Taxonomy" id="218851"/>
    <lineage>
        <taxon>Eukaryota</taxon>
        <taxon>Viridiplantae</taxon>
        <taxon>Streptophyta</taxon>
        <taxon>Embryophyta</taxon>
        <taxon>Tracheophyta</taxon>
        <taxon>Spermatophyta</taxon>
        <taxon>Magnoliopsida</taxon>
        <taxon>Ranunculales</taxon>
        <taxon>Ranunculaceae</taxon>
        <taxon>Thalictroideae</taxon>
        <taxon>Aquilegia</taxon>
    </lineage>
</organism>
<evidence type="ECO:0000313" key="4">
    <source>
        <dbReference type="EMBL" id="PIA43497.1"/>
    </source>
</evidence>
<dbReference type="InterPro" id="IPR046960">
    <property type="entry name" value="PPR_At4g14850-like_plant"/>
</dbReference>
<dbReference type="Pfam" id="PF20431">
    <property type="entry name" value="E_motif"/>
    <property type="match status" value="1"/>
</dbReference>
<feature type="repeat" description="PPR" evidence="2">
    <location>
        <begin position="214"/>
        <end position="248"/>
    </location>
</feature>
<dbReference type="PANTHER" id="PTHR47926:SF503">
    <property type="entry name" value="PENTATRICOPEPTIDE REPEAT-CONTAINING PROTEIN"/>
    <property type="match status" value="1"/>
</dbReference>
<dbReference type="InterPro" id="IPR011990">
    <property type="entry name" value="TPR-like_helical_dom_sf"/>
</dbReference>
<dbReference type="Pfam" id="PF14432">
    <property type="entry name" value="DYW_deaminase"/>
    <property type="match status" value="1"/>
</dbReference>
<evidence type="ECO:0000259" key="3">
    <source>
        <dbReference type="Pfam" id="PF14432"/>
    </source>
</evidence>
<dbReference type="FunFam" id="1.25.40.10:FF:000682">
    <property type="entry name" value="Pentatricopeptide repeat-containing protein At3g16610"/>
    <property type="match status" value="1"/>
</dbReference>
<name>A0A2G5DJQ5_AQUCA</name>
<dbReference type="STRING" id="218851.A0A2G5DJQ5"/>
<dbReference type="OrthoDB" id="1487578at2759"/>
<dbReference type="PANTHER" id="PTHR47926">
    <property type="entry name" value="PENTATRICOPEPTIDE REPEAT-CONTAINING PROTEIN"/>
    <property type="match status" value="1"/>
</dbReference>
<dbReference type="FunFam" id="1.25.40.10:FF:000073">
    <property type="entry name" value="Pentatricopeptide repeat-containing protein chloroplastic"/>
    <property type="match status" value="1"/>
</dbReference>
<dbReference type="FunFam" id="1.25.40.10:FF:000090">
    <property type="entry name" value="Pentatricopeptide repeat-containing protein, chloroplastic"/>
    <property type="match status" value="1"/>
</dbReference>
<dbReference type="NCBIfam" id="TIGR00756">
    <property type="entry name" value="PPR"/>
    <property type="match status" value="4"/>
</dbReference>
<dbReference type="Pfam" id="PF13041">
    <property type="entry name" value="PPR_2"/>
    <property type="match status" value="2"/>
</dbReference>
<dbReference type="Gene3D" id="1.25.40.10">
    <property type="entry name" value="Tetratricopeptide repeat domain"/>
    <property type="match status" value="4"/>
</dbReference>
<dbReference type="AlphaFoldDB" id="A0A2G5DJQ5"/>
<dbReference type="Proteomes" id="UP000230069">
    <property type="component" value="Unassembled WGS sequence"/>
</dbReference>
<feature type="domain" description="DYW" evidence="3">
    <location>
        <begin position="562"/>
        <end position="631"/>
    </location>
</feature>
<feature type="repeat" description="PPR" evidence="2">
    <location>
        <begin position="284"/>
        <end position="314"/>
    </location>
</feature>
<evidence type="ECO:0000256" key="1">
    <source>
        <dbReference type="ARBA" id="ARBA00022737"/>
    </source>
</evidence>
<dbReference type="GO" id="GO:0008270">
    <property type="term" value="F:zinc ion binding"/>
    <property type="evidence" value="ECO:0007669"/>
    <property type="project" value="InterPro"/>
</dbReference>
<dbReference type="FunCoup" id="A0A2G5DJQ5">
    <property type="interactions" value="10"/>
</dbReference>
<gene>
    <name evidence="4" type="ORF">AQUCO_01900118v1</name>
</gene>
<reference evidence="4 5" key="1">
    <citation type="submission" date="2017-09" db="EMBL/GenBank/DDBJ databases">
        <title>WGS assembly of Aquilegia coerulea Goldsmith.</title>
        <authorList>
            <person name="Hodges S."/>
            <person name="Kramer E."/>
            <person name="Nordborg M."/>
            <person name="Tomkins J."/>
            <person name="Borevitz J."/>
            <person name="Derieg N."/>
            <person name="Yan J."/>
            <person name="Mihaltcheva S."/>
            <person name="Hayes R.D."/>
            <person name="Rokhsar D."/>
        </authorList>
    </citation>
    <scope>NUCLEOTIDE SEQUENCE [LARGE SCALE GENOMIC DNA]</scope>
    <source>
        <strain evidence="5">cv. Goldsmith</strain>
    </source>
</reference>
<sequence length="631" mass="70275">MIKHSIIFSSTSWNIKLRELAKQGKFKEGLQHYKQMLLSGYTPNTFTFPFTLKSCANLSLPITGLQLHSHVIQTGCQHDPYVHSSLISMYSKCCLIYNAQQVFDESSQSVKILGVCYNALLAGYVLNSLHFDALLLFQQMCVNGVPYTDVTMLGLIPACTFPQHVMFGLSLHGCIVKCGLDQESNVGNCLLTMYVRYGSIDLARKLFNSMPSKELISWNAMISGYAQNGLATNVLDLYNKMVSSGIDPDPVTFVSVLSSCAHLGAHSIGCDIERRIGCGGFGLNTYLRNALINMHARCGNLNRARKLFDEMHDKNIISWTAIIVGYGMHGHGEIAVQLFNHMLLDGIQPDGAAFVSVLSACSHAGLTDKGLEYFFGMESNYGINPGLEHYACVVDLLGRAGRLEEARELIALMPVEPDGAVWGALLGACKIHKNVELAELAFEHVVQLEPTNVGYYVLLSNIYSEAENLEGIARVRVMMRARKLRKEPGCSYVEHKGKVHLFVVGDRAHHQATEIYRMLDRLEDLIGVNSSNKNKSEDLIATDRYKKDNDSKDVEILTWTGVHSEKLAIAFGLLNTEVGKEIVVMKNLRVCGDCHLFIKLVSKIVNRDFIIRDPSRFHHFKDGVCSCNDYW</sequence>
<dbReference type="InterPro" id="IPR032867">
    <property type="entry name" value="DYW_dom"/>
</dbReference>
<evidence type="ECO:0000256" key="2">
    <source>
        <dbReference type="PROSITE-ProRule" id="PRU00708"/>
    </source>
</evidence>
<dbReference type="GO" id="GO:0003729">
    <property type="term" value="F:mRNA binding"/>
    <property type="evidence" value="ECO:0007669"/>
    <property type="project" value="UniProtKB-ARBA"/>
</dbReference>
<keyword evidence="5" id="KW-1185">Reference proteome</keyword>
<feature type="repeat" description="PPR" evidence="2">
    <location>
        <begin position="9"/>
        <end position="43"/>
    </location>
</feature>
<accession>A0A2G5DJQ5</accession>
<dbReference type="PROSITE" id="PS51375">
    <property type="entry name" value="PPR"/>
    <property type="match status" value="4"/>
</dbReference>
<dbReference type="InParanoid" id="A0A2G5DJQ5"/>
<dbReference type="Pfam" id="PF01535">
    <property type="entry name" value="PPR"/>
    <property type="match status" value="3"/>
</dbReference>
<feature type="repeat" description="PPR" evidence="2">
    <location>
        <begin position="315"/>
        <end position="349"/>
    </location>
</feature>
<dbReference type="GO" id="GO:0009451">
    <property type="term" value="P:RNA modification"/>
    <property type="evidence" value="ECO:0007669"/>
    <property type="project" value="InterPro"/>
</dbReference>